<accession>A0A1G2CX76</accession>
<dbReference type="EMBL" id="MHLI01000006">
    <property type="protein sequence ID" value="OGZ05887.1"/>
    <property type="molecule type" value="Genomic_DNA"/>
</dbReference>
<sequence length="124" mass="14299">MSMLLFIWIISALTFLGIVCYARFTLSEREHALLHSESRLSDVLTEEVLSLHRDFRELFEVLKPHGKRSLSAGLVMVKRGQDLFISRVYGRIQCEKGRASSFFLKQIAEHQGKDAERENSERSV</sequence>
<evidence type="ECO:0000313" key="2">
    <source>
        <dbReference type="Proteomes" id="UP000177122"/>
    </source>
</evidence>
<protein>
    <submittedName>
        <fullName evidence="1">Uncharacterized protein</fullName>
    </submittedName>
</protein>
<name>A0A1G2CX76_9BACT</name>
<dbReference type="AlphaFoldDB" id="A0A1G2CX76"/>
<gene>
    <name evidence="1" type="ORF">A2845_03735</name>
</gene>
<evidence type="ECO:0000313" key="1">
    <source>
        <dbReference type="EMBL" id="OGZ05887.1"/>
    </source>
</evidence>
<comment type="caution">
    <text evidence="1">The sequence shown here is derived from an EMBL/GenBank/DDBJ whole genome shotgun (WGS) entry which is preliminary data.</text>
</comment>
<dbReference type="Proteomes" id="UP000177122">
    <property type="component" value="Unassembled WGS sequence"/>
</dbReference>
<proteinExistence type="predicted"/>
<reference evidence="1 2" key="1">
    <citation type="journal article" date="2016" name="Nat. Commun.">
        <title>Thousands of microbial genomes shed light on interconnected biogeochemical processes in an aquifer system.</title>
        <authorList>
            <person name="Anantharaman K."/>
            <person name="Brown C.T."/>
            <person name="Hug L.A."/>
            <person name="Sharon I."/>
            <person name="Castelle C.J."/>
            <person name="Probst A.J."/>
            <person name="Thomas B.C."/>
            <person name="Singh A."/>
            <person name="Wilkins M.J."/>
            <person name="Karaoz U."/>
            <person name="Brodie E.L."/>
            <person name="Williams K.H."/>
            <person name="Hubbard S.S."/>
            <person name="Banfield J.F."/>
        </authorList>
    </citation>
    <scope>NUCLEOTIDE SEQUENCE [LARGE SCALE GENOMIC DNA]</scope>
</reference>
<organism evidence="1 2">
    <name type="scientific">Candidatus Lloydbacteria bacterium RIFCSPHIGHO2_01_FULL_49_22</name>
    <dbReference type="NCBI Taxonomy" id="1798658"/>
    <lineage>
        <taxon>Bacteria</taxon>
        <taxon>Candidatus Lloydiibacteriota</taxon>
    </lineage>
</organism>